<gene>
    <name evidence="1" type="ORF">OC842_007104</name>
</gene>
<keyword evidence="2" id="KW-1185">Reference proteome</keyword>
<proteinExistence type="predicted"/>
<dbReference type="PANTHER" id="PTHR43558:SF6">
    <property type="entry name" value="REDUCTASE, PUTATIVE (AFU_ORTHOLOGUE AFUA_3G10540)-RELATED"/>
    <property type="match status" value="1"/>
</dbReference>
<dbReference type="PANTHER" id="PTHR43558">
    <property type="entry name" value="REDUCTASE, PUTATIVE (AFU_ORTHOLOGUE AFUA_3G10540)-RELATED"/>
    <property type="match status" value="1"/>
</dbReference>
<evidence type="ECO:0000313" key="2">
    <source>
        <dbReference type="Proteomes" id="UP001176521"/>
    </source>
</evidence>
<accession>A0AAN6G4T5</accession>
<sequence length="571" mass="64314">MEAEIKAQITDATHARGDTAGLAQLASVALTAARTGRFDQSTDAALEEAHLVAATTHTSSWFSFLFELGKDWPSLFAAETHPFVDFERSDPIGIKFFDQKRAPTLRIFGKKMFQVRFTRYTKGVFRLLDWSNVCVAGGAVLACLTCAPQDEAFFAGNDIDVFLYGLSPEQSSAKLAAIFSAVDEAVQGFDRVYKIVLSSGVVTFMPHSEHSGYRAIQVILRCYHNVAEILAAFDQDQCAVGTNFVDAWLEPRAVRAIKIGYMILTTNLMYCTTIRRLFKYGMRGYGVLLRVPDQDGTFVRQLASRFSDAFHRVGQEMRKRQNADVPHIPPHRSIRAKDLVAWARIKAERPFLEGYSAFCMLAALWEHDCAWTRDEVPIGYTFFEDAKGNPLDYETREMSMDSNIECEYAIRDAAQLSDEFSLSEEGIRYERVKRGTLHSLLDEPFKVLIYLPYGLDELLRTLAPATAGRDALAPVSMGSPMIDIDGVAHILHVWKRQGDTIWAPLNAQERIVHNFLKGAAGATTWSFSRVCFGSDWPTLGYTEVLKLVLKRMRVYKQLLVNTAQLQRWMDL</sequence>
<dbReference type="Proteomes" id="UP001176521">
    <property type="component" value="Unassembled WGS sequence"/>
</dbReference>
<organism evidence="1 2">
    <name type="scientific">Tilletia horrida</name>
    <dbReference type="NCBI Taxonomy" id="155126"/>
    <lineage>
        <taxon>Eukaryota</taxon>
        <taxon>Fungi</taxon>
        <taxon>Dikarya</taxon>
        <taxon>Basidiomycota</taxon>
        <taxon>Ustilaginomycotina</taxon>
        <taxon>Exobasidiomycetes</taxon>
        <taxon>Tilletiales</taxon>
        <taxon>Tilletiaceae</taxon>
        <taxon>Tilletia</taxon>
    </lineage>
</organism>
<dbReference type="InterPro" id="IPR053354">
    <property type="entry name" value="MGDG_epimerase"/>
</dbReference>
<dbReference type="Pfam" id="PF26128">
    <property type="entry name" value="Gad2"/>
    <property type="match status" value="1"/>
</dbReference>
<reference evidence="1" key="1">
    <citation type="journal article" date="2023" name="PhytoFront">
        <title>Draft Genome Resources of Seven Strains of Tilletia horrida, Causal Agent of Kernel Smut of Rice.</title>
        <authorList>
            <person name="Khanal S."/>
            <person name="Antony Babu S."/>
            <person name="Zhou X.G."/>
        </authorList>
    </citation>
    <scope>NUCLEOTIDE SEQUENCE</scope>
    <source>
        <strain evidence="1">TX3</strain>
    </source>
</reference>
<comment type="caution">
    <text evidence="1">The sequence shown here is derived from an EMBL/GenBank/DDBJ whole genome shotgun (WGS) entry which is preliminary data.</text>
</comment>
<dbReference type="AlphaFoldDB" id="A0AAN6G4T5"/>
<dbReference type="EMBL" id="JAPDMQ010000797">
    <property type="protein sequence ID" value="KAK0520428.1"/>
    <property type="molecule type" value="Genomic_DNA"/>
</dbReference>
<protein>
    <submittedName>
        <fullName evidence="1">Uncharacterized protein</fullName>
    </submittedName>
</protein>
<name>A0AAN6G4T5_9BASI</name>
<evidence type="ECO:0000313" key="1">
    <source>
        <dbReference type="EMBL" id="KAK0520428.1"/>
    </source>
</evidence>